<reference evidence="1" key="3">
    <citation type="journal article" date="2000" name="Genome Res.">
        <title>RIKEN integrated sequence analysis (RISA) system--384-format sequencing pipeline with 384 multicapillary sequencer.</title>
        <authorList>
            <person name="Shibata K."/>
            <person name="Itoh M."/>
            <person name="Aizawa K."/>
            <person name="Nagaoka S."/>
            <person name="Sasaki N."/>
            <person name="Carninci P."/>
            <person name="Konno H."/>
            <person name="Akiyama J."/>
            <person name="Nishi K."/>
            <person name="Kitsunai T."/>
            <person name="Tashiro H."/>
            <person name="Itoh M."/>
            <person name="Sumi N."/>
            <person name="Ishii Y."/>
            <person name="Nakamura S."/>
            <person name="Hazama M."/>
            <person name="Nishine T."/>
            <person name="Harada A."/>
            <person name="Yamamoto R."/>
            <person name="Matsumoto H."/>
            <person name="Sakaguchi S."/>
            <person name="Ikegami T."/>
            <person name="Kashiwagi K."/>
            <person name="Fujiwake S."/>
            <person name="Inoue K."/>
            <person name="Togawa Y."/>
            <person name="Izawa M."/>
            <person name="Ohara E."/>
            <person name="Watahiki M."/>
            <person name="Yoneda Y."/>
            <person name="Ishikawa T."/>
            <person name="Ozawa K."/>
            <person name="Tanaka T."/>
            <person name="Matsuura S."/>
            <person name="Kawai J."/>
            <person name="Okazaki Y."/>
            <person name="Muramatsu M."/>
            <person name="Inoue Y."/>
            <person name="Kira A."/>
            <person name="Hayashizaki Y."/>
        </authorList>
    </citation>
    <scope>NUCLEOTIDE SEQUENCE</scope>
    <source>
        <strain evidence="1">C57BL/6J</strain>
        <tissue evidence="1">Corpora quadrigemina</tissue>
    </source>
</reference>
<sequence length="16" mass="1930">MPALFLFQEMPKMFSI</sequence>
<reference evidence="1" key="6">
    <citation type="submission" date="2004-04" db="EMBL/GenBank/DDBJ databases">
        <authorList>
            <person name="Arakawa T."/>
            <person name="Carninci P."/>
            <person name="Fukuda S."/>
            <person name="Hashizume W."/>
            <person name="Hayashida K."/>
            <person name="Hori F."/>
            <person name="Iida J."/>
            <person name="Imamura K."/>
            <person name="Imotani K."/>
            <person name="Itoh M."/>
            <person name="Kanagawa S."/>
            <person name="Kawai J."/>
            <person name="Kojima M."/>
            <person name="Konno H."/>
            <person name="Murata M."/>
            <person name="Nakamura M."/>
            <person name="Ninomiya N."/>
            <person name="Nishiyori H."/>
            <person name="Nomura K."/>
            <person name="Ohno M."/>
            <person name="Sakazume N."/>
            <person name="Sano H."/>
            <person name="Sasaki D."/>
            <person name="Shibata K."/>
            <person name="Shiraki T."/>
            <person name="Tagami M."/>
            <person name="Tagami Y."/>
            <person name="Waki K."/>
            <person name="Watahiki A."/>
            <person name="Muramatsu M."/>
            <person name="Hayashizaki Y."/>
        </authorList>
    </citation>
    <scope>NUCLEOTIDE SEQUENCE</scope>
    <source>
        <strain evidence="1">C57BL/6J</strain>
        <tissue evidence="1">Corpora quadrigemina</tissue>
    </source>
</reference>
<name>Q3TQK4_MOUSE</name>
<dbReference type="MGI" id="MGI:2159649">
    <property type="gene designation" value="Khdrbs2"/>
</dbReference>
<reference evidence="1" key="4">
    <citation type="journal article" date="2001" name="Nature">
        <title>Functional annotation of a full-length mouse cDNA collection.</title>
        <authorList>
            <consortium name="The RIKEN Genome Exploration Research Group Phase II Team and the FANTOM Consortium"/>
        </authorList>
    </citation>
    <scope>NUCLEOTIDE SEQUENCE</scope>
    <source>
        <strain evidence="1">C57BL/6J</strain>
        <tissue evidence="1">Corpora quadrigemina</tissue>
    </source>
</reference>
<reference evidence="1" key="5">
    <citation type="journal article" date="2002" name="Nature">
        <title>Analysis of the mouse transcriptome based on functional annotation of 60,770 full-length cDNAs.</title>
        <authorList>
            <consortium name="The FANTOM Consortium and the RIKEN Genome Exploration Research Group Phase I and II Team"/>
        </authorList>
    </citation>
    <scope>NUCLEOTIDE SEQUENCE</scope>
    <source>
        <strain evidence="1">C57BL/6J</strain>
        <tissue evidence="1">Corpora quadrigemina</tissue>
    </source>
</reference>
<evidence type="ECO:0000313" key="1">
    <source>
        <dbReference type="EMBL" id="BAE37378.1"/>
    </source>
</evidence>
<gene>
    <name evidence="2" type="primary">Khdrbs2</name>
</gene>
<organism evidence="1">
    <name type="scientific">Mus musculus</name>
    <name type="common">Mouse</name>
    <dbReference type="NCBI Taxonomy" id="10090"/>
    <lineage>
        <taxon>Eukaryota</taxon>
        <taxon>Metazoa</taxon>
        <taxon>Chordata</taxon>
        <taxon>Craniata</taxon>
        <taxon>Vertebrata</taxon>
        <taxon>Euteleostomi</taxon>
        <taxon>Mammalia</taxon>
        <taxon>Eutheria</taxon>
        <taxon>Euarchontoglires</taxon>
        <taxon>Glires</taxon>
        <taxon>Rodentia</taxon>
        <taxon>Myomorpha</taxon>
        <taxon>Muroidea</taxon>
        <taxon>Muridae</taxon>
        <taxon>Murinae</taxon>
        <taxon>Mus</taxon>
        <taxon>Mus</taxon>
    </lineage>
</organism>
<dbReference type="AGR" id="MGI:2159649"/>
<dbReference type="EMBL" id="AK163517">
    <property type="protein sequence ID" value="BAE37378.1"/>
    <property type="molecule type" value="mRNA"/>
</dbReference>
<proteinExistence type="evidence at transcript level"/>
<protein>
    <submittedName>
        <fullName evidence="1">Uncharacterized protein</fullName>
    </submittedName>
</protein>
<reference evidence="1" key="8">
    <citation type="journal article" date="2005" name="Science">
        <title>Antisense Transcription in the Mammalian Transcriptome.</title>
        <authorList>
            <consortium name="RIKEN Genome Exploration Research Group and Genome Science Group (Genome Network Project Core Group) and the FANTOM Consortium"/>
        </authorList>
    </citation>
    <scope>NUCLEOTIDE SEQUENCE</scope>
    <source>
        <strain evidence="1">C57BL/6J</strain>
        <tissue evidence="1">Corpora quadrigemina</tissue>
    </source>
</reference>
<reference evidence="1" key="1">
    <citation type="journal article" date="1999" name="Methods Enzymol.">
        <title>High-efficiency full-length cDNA cloning.</title>
        <authorList>
            <person name="Carninci P."/>
            <person name="Hayashizaki Y."/>
        </authorList>
    </citation>
    <scope>NUCLEOTIDE SEQUENCE</scope>
    <source>
        <strain evidence="1">C57BL/6J</strain>
        <tissue evidence="1">Corpora quadrigemina</tissue>
    </source>
</reference>
<accession>Q3TQK4</accession>
<evidence type="ECO:0000313" key="2">
    <source>
        <dbReference type="MGI" id="MGI:2159649"/>
    </source>
</evidence>
<reference evidence="1" key="2">
    <citation type="journal article" date="2000" name="Genome Res.">
        <title>Normalization and subtraction of cap-trapper-selected cDNAs to prepare full-length cDNA libraries for rapid discovery of new genes.</title>
        <authorList>
            <person name="Carninci P."/>
            <person name="Shibata Y."/>
            <person name="Hayatsu N."/>
            <person name="Sugahara Y."/>
            <person name="Shibata K."/>
            <person name="Itoh M."/>
            <person name="Konno H."/>
            <person name="Okazaki Y."/>
            <person name="Muramatsu M."/>
            <person name="Hayashizaki Y."/>
        </authorList>
    </citation>
    <scope>NUCLEOTIDE SEQUENCE</scope>
    <source>
        <strain evidence="1">C57BL/6J</strain>
        <tissue evidence="1">Corpora quadrigemina</tissue>
    </source>
</reference>
<reference evidence="1" key="7">
    <citation type="journal article" date="2005" name="Science">
        <title>The Transcriptional Landscape of the Mammalian Genome.</title>
        <authorList>
            <consortium name="The FANTOM Consortium"/>
            <consortium name="Riken Genome Exploration Research Group and Genome Science Group (Genome Network Project Core Group)"/>
        </authorList>
    </citation>
    <scope>NUCLEOTIDE SEQUENCE</scope>
    <source>
        <strain evidence="1">C57BL/6J</strain>
        <tissue evidence="1">Corpora quadrigemina</tissue>
    </source>
</reference>
<dbReference type="AlphaFoldDB" id="Q3TQK4"/>